<dbReference type="HOGENOM" id="CLU_1752694_0_0_1"/>
<keyword evidence="2" id="KW-1185">Reference proteome</keyword>
<evidence type="ECO:0008006" key="3">
    <source>
        <dbReference type="Google" id="ProtNLM"/>
    </source>
</evidence>
<dbReference type="Proteomes" id="UP000026962">
    <property type="component" value="Chromosome 7"/>
</dbReference>
<evidence type="ECO:0000313" key="2">
    <source>
        <dbReference type="Proteomes" id="UP000026962"/>
    </source>
</evidence>
<reference evidence="1" key="1">
    <citation type="submission" date="2015-04" db="UniProtKB">
        <authorList>
            <consortium name="EnsemblPlants"/>
        </authorList>
    </citation>
    <scope>IDENTIFICATION</scope>
</reference>
<dbReference type="STRING" id="4537.A0A0E0LGG0"/>
<sequence>MSQPVADISSPQLDTLHWEDAFDPSSVRFGDMANLKCLGTHFFLAYGLEDFSHNGDCLRLLQRFQFDALDRLSLMLAYMGTKHQIALVKRLFSWAAMLKDMTINFCHSITESMAKKVCQMLLSFSRLDIQHQVLYVPEDSCTAPNLSLE</sequence>
<dbReference type="EnsemblPlants" id="OPUNC07G01260.1">
    <property type="protein sequence ID" value="OPUNC07G01260.1"/>
    <property type="gene ID" value="OPUNC07G01260"/>
</dbReference>
<evidence type="ECO:0000313" key="1">
    <source>
        <dbReference type="EnsemblPlants" id="OPUNC07G01260.1"/>
    </source>
</evidence>
<organism evidence="1">
    <name type="scientific">Oryza punctata</name>
    <name type="common">Red rice</name>
    <dbReference type="NCBI Taxonomy" id="4537"/>
    <lineage>
        <taxon>Eukaryota</taxon>
        <taxon>Viridiplantae</taxon>
        <taxon>Streptophyta</taxon>
        <taxon>Embryophyta</taxon>
        <taxon>Tracheophyta</taxon>
        <taxon>Spermatophyta</taxon>
        <taxon>Magnoliopsida</taxon>
        <taxon>Liliopsida</taxon>
        <taxon>Poales</taxon>
        <taxon>Poaceae</taxon>
        <taxon>BOP clade</taxon>
        <taxon>Oryzoideae</taxon>
        <taxon>Oryzeae</taxon>
        <taxon>Oryzinae</taxon>
        <taxon>Oryza</taxon>
    </lineage>
</organism>
<dbReference type="eggNOG" id="ENOG502QWF7">
    <property type="taxonomic scope" value="Eukaryota"/>
</dbReference>
<reference evidence="1" key="2">
    <citation type="submission" date="2018-05" db="EMBL/GenBank/DDBJ databases">
        <title>OpunRS2 (Oryza punctata Reference Sequence Version 2).</title>
        <authorList>
            <person name="Zhang J."/>
            <person name="Kudrna D."/>
            <person name="Lee S."/>
            <person name="Talag J."/>
            <person name="Welchert J."/>
            <person name="Wing R.A."/>
        </authorList>
    </citation>
    <scope>NUCLEOTIDE SEQUENCE [LARGE SCALE GENOMIC DNA]</scope>
</reference>
<dbReference type="OMA" id="RFGDMAN"/>
<dbReference type="AlphaFoldDB" id="A0A0E0LGG0"/>
<protein>
    <recommendedName>
        <fullName evidence="3">FBD domain-containing protein</fullName>
    </recommendedName>
</protein>
<dbReference type="Gramene" id="OPUNC07G01260.1">
    <property type="protein sequence ID" value="OPUNC07G01260.1"/>
    <property type="gene ID" value="OPUNC07G01260"/>
</dbReference>
<accession>A0A0E0LGG0</accession>
<proteinExistence type="predicted"/>
<name>A0A0E0LGG0_ORYPU</name>